<proteinExistence type="predicted"/>
<keyword evidence="4" id="KW-0686">Riboflavin biosynthesis</keyword>
<dbReference type="PANTHER" id="PTHR21327">
    <property type="entry name" value="GTP CYCLOHYDROLASE II-RELATED"/>
    <property type="match status" value="1"/>
</dbReference>
<protein>
    <recommendedName>
        <fullName evidence="3">3,4-dihydroxy-2-butanone-4-phosphate synthase</fullName>
        <ecNumber evidence="3">4.1.99.12</ecNumber>
    </recommendedName>
</protein>
<evidence type="ECO:0000256" key="5">
    <source>
        <dbReference type="ARBA" id="ARBA00022723"/>
    </source>
</evidence>
<gene>
    <name evidence="6" type="ORF">CRI78_20360</name>
</gene>
<sequence length="218" mass="22504">MNTKLLAAELDEPTPVSELGAERVRRACSAMTAGEPVVLSDGTESSLVLLSSAATPAGVSRLIKAGSGLLFVAVEQDRLRQLRIPPMAADHHSSSSRFHVAVDAAVGIGTGISATDRARTVRLISDPACGIDDFVRPGHVIPVAADMTPPHAPGTAELALALARLAADSVPTATYCALTSEGDPSSVAGPEEGAAIARQNGLAYVLREDVLAAFYRAR</sequence>
<dbReference type="GO" id="GO:0008686">
    <property type="term" value="F:3,4-dihydroxy-2-butanone-4-phosphate synthase activity"/>
    <property type="evidence" value="ECO:0007669"/>
    <property type="project" value="UniProtKB-EC"/>
</dbReference>
<comment type="function">
    <text evidence="1">Catalyzes the conversion of D-ribulose 5-phosphate to formate and 3,4-dihydroxy-2-butanone 4-phosphate.</text>
</comment>
<dbReference type="EC" id="4.1.99.12" evidence="3"/>
<name>A0A1Q4H574_9MYCO</name>
<dbReference type="UniPathway" id="UPA00275">
    <property type="reaction ID" value="UER00399"/>
</dbReference>
<dbReference type="Gene3D" id="3.90.870.10">
    <property type="entry name" value="DHBP synthase"/>
    <property type="match status" value="1"/>
</dbReference>
<dbReference type="EMBL" id="PDCR01000028">
    <property type="protein sequence ID" value="PEG52693.1"/>
    <property type="molecule type" value="Genomic_DNA"/>
</dbReference>
<comment type="pathway">
    <text evidence="2">Cofactor biosynthesis; riboflavin biosynthesis; 2-hydroxy-3-oxobutyl phosphate from D-ribulose 5-phosphate: step 1/1.</text>
</comment>
<dbReference type="SUPFAM" id="SSF55821">
    <property type="entry name" value="YrdC/RibB"/>
    <property type="match status" value="1"/>
</dbReference>
<dbReference type="PANTHER" id="PTHR21327:SF18">
    <property type="entry name" value="3,4-DIHYDROXY-2-BUTANONE 4-PHOSPHATE SYNTHASE"/>
    <property type="match status" value="1"/>
</dbReference>
<dbReference type="Pfam" id="PF00926">
    <property type="entry name" value="DHBP_synthase"/>
    <property type="match status" value="1"/>
</dbReference>
<evidence type="ECO:0000256" key="3">
    <source>
        <dbReference type="ARBA" id="ARBA00012153"/>
    </source>
</evidence>
<dbReference type="RefSeq" id="WP_073859255.1">
    <property type="nucleotide sequence ID" value="NZ_BAAATC010000021.1"/>
</dbReference>
<evidence type="ECO:0000256" key="1">
    <source>
        <dbReference type="ARBA" id="ARBA00002284"/>
    </source>
</evidence>
<dbReference type="GO" id="GO:0009231">
    <property type="term" value="P:riboflavin biosynthetic process"/>
    <property type="evidence" value="ECO:0007669"/>
    <property type="project" value="UniProtKB-UniPathway"/>
</dbReference>
<organism evidence="6 7">
    <name type="scientific">Mycolicibacterium diernhoferi</name>
    <dbReference type="NCBI Taxonomy" id="1801"/>
    <lineage>
        <taxon>Bacteria</taxon>
        <taxon>Bacillati</taxon>
        <taxon>Actinomycetota</taxon>
        <taxon>Actinomycetes</taxon>
        <taxon>Mycobacteriales</taxon>
        <taxon>Mycobacteriaceae</taxon>
        <taxon>Mycolicibacterium</taxon>
    </lineage>
</organism>
<accession>A0A1Q4H574</accession>
<keyword evidence="5" id="KW-0479">Metal-binding</keyword>
<dbReference type="InterPro" id="IPR000422">
    <property type="entry name" value="DHBP_synthase_RibB"/>
</dbReference>
<evidence type="ECO:0000256" key="4">
    <source>
        <dbReference type="ARBA" id="ARBA00022619"/>
    </source>
</evidence>
<dbReference type="Proteomes" id="UP000220340">
    <property type="component" value="Unassembled WGS sequence"/>
</dbReference>
<dbReference type="GO" id="GO:0005829">
    <property type="term" value="C:cytosol"/>
    <property type="evidence" value="ECO:0007669"/>
    <property type="project" value="TreeGrafter"/>
</dbReference>
<keyword evidence="7" id="KW-1185">Reference proteome</keyword>
<dbReference type="AlphaFoldDB" id="A0A1Q4H574"/>
<evidence type="ECO:0000313" key="6">
    <source>
        <dbReference type="EMBL" id="PEG52693.1"/>
    </source>
</evidence>
<evidence type="ECO:0000313" key="7">
    <source>
        <dbReference type="Proteomes" id="UP000220340"/>
    </source>
</evidence>
<evidence type="ECO:0000256" key="2">
    <source>
        <dbReference type="ARBA" id="ARBA00004904"/>
    </source>
</evidence>
<dbReference type="GO" id="GO:0046872">
    <property type="term" value="F:metal ion binding"/>
    <property type="evidence" value="ECO:0007669"/>
    <property type="project" value="UniProtKB-KW"/>
</dbReference>
<comment type="caution">
    <text evidence="6">The sequence shown here is derived from an EMBL/GenBank/DDBJ whole genome shotgun (WGS) entry which is preliminary data.</text>
</comment>
<dbReference type="GO" id="GO:0003935">
    <property type="term" value="F:GTP cyclohydrolase II activity"/>
    <property type="evidence" value="ECO:0007669"/>
    <property type="project" value="TreeGrafter"/>
</dbReference>
<dbReference type="OrthoDB" id="7869936at2"/>
<dbReference type="InterPro" id="IPR017945">
    <property type="entry name" value="DHBP_synth_RibB-like_a/b_dom"/>
</dbReference>
<dbReference type="STRING" id="1801.BRW64_25430"/>
<reference evidence="6 7" key="1">
    <citation type="submission" date="2017-10" db="EMBL/GenBank/DDBJ databases">
        <title>The new phylogeny of genus Mycobacterium.</title>
        <authorList>
            <person name="Tortoli E."/>
            <person name="Trovato A."/>
            <person name="Cirillo D.M."/>
        </authorList>
    </citation>
    <scope>NUCLEOTIDE SEQUENCE [LARGE SCALE GENOMIC DNA]</scope>
    <source>
        <strain evidence="6 7">IP141170001</strain>
    </source>
</reference>